<evidence type="ECO:0000313" key="2">
    <source>
        <dbReference type="EMBL" id="MFD0983598.1"/>
    </source>
</evidence>
<dbReference type="Pfam" id="PF01370">
    <property type="entry name" value="Epimerase"/>
    <property type="match status" value="1"/>
</dbReference>
<sequence length="287" mass="33373">MNVAVVGANGFLGKSLVKFLLKKNIDVSAFSRKPIGLNCNWLEYTISSISDLSCFKEYDFVFYCAACGVQSKSNTNIIEITEVNLLFPIRLSSFLRNTKVRLVTFGSYFEIGDSDSNKEWIEEEIIYSRNSFTGNYILTKKAFSYFNYISKSTIHFILPTIYGEYEDENRIIPYLINNLKNGLEVHVSKGEQIRQYIYVNDLIFCLWSVLNEPIENNVYNAPYAETFKIKDIIYMIACHFRSKQLVKIKGEFKDNSMKILKIKSSEIFLKHNFNFIKLNDNLDVYFN</sequence>
<dbReference type="InterPro" id="IPR036291">
    <property type="entry name" value="NAD(P)-bd_dom_sf"/>
</dbReference>
<dbReference type="InterPro" id="IPR050177">
    <property type="entry name" value="Lipid_A_modif_metabolic_enz"/>
</dbReference>
<evidence type="ECO:0000259" key="1">
    <source>
        <dbReference type="Pfam" id="PF01370"/>
    </source>
</evidence>
<comment type="caution">
    <text evidence="2">The sequence shown here is derived from an EMBL/GenBank/DDBJ whole genome shotgun (WGS) entry which is preliminary data.</text>
</comment>
<keyword evidence="3" id="KW-1185">Reference proteome</keyword>
<feature type="domain" description="NAD-dependent epimerase/dehydratase" evidence="1">
    <location>
        <begin position="3"/>
        <end position="220"/>
    </location>
</feature>
<organism evidence="2 3">
    <name type="scientific">Flavobacterium myungsuense</name>
    <dbReference type="NCBI Taxonomy" id="651823"/>
    <lineage>
        <taxon>Bacteria</taxon>
        <taxon>Pseudomonadati</taxon>
        <taxon>Bacteroidota</taxon>
        <taxon>Flavobacteriia</taxon>
        <taxon>Flavobacteriales</taxon>
        <taxon>Flavobacteriaceae</taxon>
        <taxon>Flavobacterium</taxon>
    </lineage>
</organism>
<dbReference type="Gene3D" id="3.40.50.720">
    <property type="entry name" value="NAD(P)-binding Rossmann-like Domain"/>
    <property type="match status" value="1"/>
</dbReference>
<name>A0ABW3J1L5_9FLAO</name>
<accession>A0ABW3J1L5</accession>
<evidence type="ECO:0000313" key="3">
    <source>
        <dbReference type="Proteomes" id="UP001597051"/>
    </source>
</evidence>
<proteinExistence type="predicted"/>
<gene>
    <name evidence="2" type="ORF">ACFQ0S_03815</name>
</gene>
<protein>
    <submittedName>
        <fullName evidence="2">NAD-dependent epimerase/dehydratase family protein</fullName>
    </submittedName>
</protein>
<reference evidence="3" key="1">
    <citation type="journal article" date="2019" name="Int. J. Syst. Evol. Microbiol.">
        <title>The Global Catalogue of Microorganisms (GCM) 10K type strain sequencing project: providing services to taxonomists for standard genome sequencing and annotation.</title>
        <authorList>
            <consortium name="The Broad Institute Genomics Platform"/>
            <consortium name="The Broad Institute Genome Sequencing Center for Infectious Disease"/>
            <person name="Wu L."/>
            <person name="Ma J."/>
        </authorList>
    </citation>
    <scope>NUCLEOTIDE SEQUENCE [LARGE SCALE GENOMIC DNA]</scope>
    <source>
        <strain evidence="3">CECT 7649</strain>
    </source>
</reference>
<dbReference type="EMBL" id="JBHTIZ010000011">
    <property type="protein sequence ID" value="MFD0983598.1"/>
    <property type="molecule type" value="Genomic_DNA"/>
</dbReference>
<dbReference type="PANTHER" id="PTHR43245">
    <property type="entry name" value="BIFUNCTIONAL POLYMYXIN RESISTANCE PROTEIN ARNA"/>
    <property type="match status" value="1"/>
</dbReference>
<dbReference type="Proteomes" id="UP001597051">
    <property type="component" value="Unassembled WGS sequence"/>
</dbReference>
<dbReference type="PANTHER" id="PTHR43245:SF13">
    <property type="entry name" value="UDP-D-APIOSE_UDP-D-XYLOSE SYNTHASE 2"/>
    <property type="match status" value="1"/>
</dbReference>
<dbReference type="InterPro" id="IPR001509">
    <property type="entry name" value="Epimerase_deHydtase"/>
</dbReference>
<dbReference type="SUPFAM" id="SSF51735">
    <property type="entry name" value="NAD(P)-binding Rossmann-fold domains"/>
    <property type="match status" value="1"/>
</dbReference>
<dbReference type="RefSeq" id="WP_379754090.1">
    <property type="nucleotide sequence ID" value="NZ_JBHSYB010000012.1"/>
</dbReference>